<sequence length="87" mass="10392">MLDYCLDRLEADCTFYWTYARTRDAYITRPAEMPSSSAAANRPVFQSLRFNLNKPFLINHLATWLFTPRYIVCRGRRIFVHGRRCRI</sequence>
<name>A0ACB9FK95_ARCLA</name>
<organism evidence="1 2">
    <name type="scientific">Arctium lappa</name>
    <name type="common">Greater burdock</name>
    <name type="synonym">Lappa major</name>
    <dbReference type="NCBI Taxonomy" id="4217"/>
    <lineage>
        <taxon>Eukaryota</taxon>
        <taxon>Viridiplantae</taxon>
        <taxon>Streptophyta</taxon>
        <taxon>Embryophyta</taxon>
        <taxon>Tracheophyta</taxon>
        <taxon>Spermatophyta</taxon>
        <taxon>Magnoliopsida</taxon>
        <taxon>eudicotyledons</taxon>
        <taxon>Gunneridae</taxon>
        <taxon>Pentapetalae</taxon>
        <taxon>asterids</taxon>
        <taxon>campanulids</taxon>
        <taxon>Asterales</taxon>
        <taxon>Asteraceae</taxon>
        <taxon>Carduoideae</taxon>
        <taxon>Cardueae</taxon>
        <taxon>Arctiinae</taxon>
        <taxon>Arctium</taxon>
    </lineage>
</organism>
<comment type="caution">
    <text evidence="1">The sequence shown here is derived from an EMBL/GenBank/DDBJ whole genome shotgun (WGS) entry which is preliminary data.</text>
</comment>
<accession>A0ACB9FK95</accession>
<reference evidence="2" key="1">
    <citation type="journal article" date="2022" name="Mol. Ecol. Resour.">
        <title>The genomes of chicory, endive, great burdock and yacon provide insights into Asteraceae palaeo-polyploidization history and plant inulin production.</title>
        <authorList>
            <person name="Fan W."/>
            <person name="Wang S."/>
            <person name="Wang H."/>
            <person name="Wang A."/>
            <person name="Jiang F."/>
            <person name="Liu H."/>
            <person name="Zhao H."/>
            <person name="Xu D."/>
            <person name="Zhang Y."/>
        </authorList>
    </citation>
    <scope>NUCLEOTIDE SEQUENCE [LARGE SCALE GENOMIC DNA]</scope>
    <source>
        <strain evidence="2">cv. Niubang</strain>
    </source>
</reference>
<reference evidence="1 2" key="2">
    <citation type="journal article" date="2022" name="Mol. Ecol. Resour.">
        <title>The genomes of chicory, endive, great burdock and yacon provide insights into Asteraceae paleo-polyploidization history and plant inulin production.</title>
        <authorList>
            <person name="Fan W."/>
            <person name="Wang S."/>
            <person name="Wang H."/>
            <person name="Wang A."/>
            <person name="Jiang F."/>
            <person name="Liu H."/>
            <person name="Zhao H."/>
            <person name="Xu D."/>
            <person name="Zhang Y."/>
        </authorList>
    </citation>
    <scope>NUCLEOTIDE SEQUENCE [LARGE SCALE GENOMIC DNA]</scope>
    <source>
        <strain evidence="2">cv. Niubang</strain>
    </source>
</reference>
<keyword evidence="2" id="KW-1185">Reference proteome</keyword>
<protein>
    <submittedName>
        <fullName evidence="1">Uncharacterized protein</fullName>
    </submittedName>
</protein>
<evidence type="ECO:0000313" key="1">
    <source>
        <dbReference type="EMBL" id="KAI3771529.1"/>
    </source>
</evidence>
<proteinExistence type="predicted"/>
<dbReference type="Proteomes" id="UP001055879">
    <property type="component" value="Linkage Group LG01"/>
</dbReference>
<evidence type="ECO:0000313" key="2">
    <source>
        <dbReference type="Proteomes" id="UP001055879"/>
    </source>
</evidence>
<gene>
    <name evidence="1" type="ORF">L6452_02694</name>
</gene>
<dbReference type="EMBL" id="CM042047">
    <property type="protein sequence ID" value="KAI3771529.1"/>
    <property type="molecule type" value="Genomic_DNA"/>
</dbReference>